<protein>
    <submittedName>
        <fullName evidence="1">Uncharacterized protein</fullName>
    </submittedName>
</protein>
<accession>A0A7W7VLY5</accession>
<dbReference type="EMBL" id="JACHJP010000002">
    <property type="protein sequence ID" value="MBB4915073.1"/>
    <property type="molecule type" value="Genomic_DNA"/>
</dbReference>
<gene>
    <name evidence="1" type="ORF">FHS44_002158</name>
</gene>
<evidence type="ECO:0000313" key="2">
    <source>
        <dbReference type="Proteomes" id="UP000552644"/>
    </source>
</evidence>
<dbReference type="Proteomes" id="UP000552644">
    <property type="component" value="Unassembled WGS sequence"/>
</dbReference>
<dbReference type="AlphaFoldDB" id="A0A7W7VLY5"/>
<reference evidence="1 2" key="1">
    <citation type="submission" date="2020-08" db="EMBL/GenBank/DDBJ databases">
        <title>Genomic Encyclopedia of Type Strains, Phase III (KMG-III): the genomes of soil and plant-associated and newly described type strains.</title>
        <authorList>
            <person name="Whitman W."/>
        </authorList>
    </citation>
    <scope>NUCLEOTIDE SEQUENCE [LARGE SCALE GENOMIC DNA]</scope>
    <source>
        <strain evidence="1 2">CECT 8840</strain>
    </source>
</reference>
<sequence length="96" mass="11259">MTDNRLNRATRAAVAVLAYRIREREQLPEQERVDPDLFALRFLTDMLGRGWRLTNARKPVPWTGNRQPLDPETARRGAELVRQRLGLTHPERREQS</sequence>
<proteinExistence type="predicted"/>
<comment type="caution">
    <text evidence="1">The sequence shown here is derived from an EMBL/GenBank/DDBJ whole genome shotgun (WGS) entry which is preliminary data.</text>
</comment>
<organism evidence="1 2">
    <name type="scientific">Streptosporangium saharense</name>
    <dbReference type="NCBI Taxonomy" id="1706840"/>
    <lineage>
        <taxon>Bacteria</taxon>
        <taxon>Bacillati</taxon>
        <taxon>Actinomycetota</taxon>
        <taxon>Actinomycetes</taxon>
        <taxon>Streptosporangiales</taxon>
        <taxon>Streptosporangiaceae</taxon>
        <taxon>Streptosporangium</taxon>
    </lineage>
</organism>
<name>A0A7W7VLY5_9ACTN</name>
<evidence type="ECO:0000313" key="1">
    <source>
        <dbReference type="EMBL" id="MBB4915073.1"/>
    </source>
</evidence>
<dbReference type="RefSeq" id="WP_184713789.1">
    <property type="nucleotide sequence ID" value="NZ_JACHJP010000002.1"/>
</dbReference>
<keyword evidence="2" id="KW-1185">Reference proteome</keyword>